<evidence type="ECO:0000313" key="3">
    <source>
        <dbReference type="Proteomes" id="UP000292235"/>
    </source>
</evidence>
<keyword evidence="1" id="KW-1133">Transmembrane helix</keyword>
<evidence type="ECO:0000256" key="1">
    <source>
        <dbReference type="SAM" id="Phobius"/>
    </source>
</evidence>
<gene>
    <name evidence="2" type="ORF">EKD16_15825</name>
</gene>
<reference evidence="2 3" key="1">
    <citation type="submission" date="2019-02" db="EMBL/GenBank/DDBJ databases">
        <authorList>
            <person name="Khodamoradi S."/>
            <person name="Hahnke R.L."/>
            <person name="Kaempfer P."/>
            <person name="Schumann P."/>
            <person name="Rohde M."/>
            <person name="Steinert M."/>
            <person name="Luzhetskyy A."/>
            <person name="Wink J."/>
            <person name="Ruckert C."/>
        </authorList>
    </citation>
    <scope>NUCLEOTIDE SEQUENCE [LARGE SCALE GENOMIC DNA]</scope>
    <source>
        <strain evidence="2 3">M2</strain>
    </source>
</reference>
<sequence>MSPSTGSAAPTAARRIFHTGSVGLLAGGLLLIIGAFTPWVSTPLGNLNGMAGPGLWVLCAGGLALAGALLPYRRVALAHAIIPAAAAGGLVLWQLGTLVYLSMATDSWGKLLPGVGLVIVGAGTVLLVRAARRMSAASPA</sequence>
<feature type="transmembrane region" description="Helical" evidence="1">
    <location>
        <begin position="21"/>
        <end position="41"/>
    </location>
</feature>
<dbReference type="AlphaFoldDB" id="A0A4P6Q7V2"/>
<feature type="transmembrane region" description="Helical" evidence="1">
    <location>
        <begin position="84"/>
        <end position="105"/>
    </location>
</feature>
<accession>A0A4P6Q7V2</accession>
<evidence type="ECO:0000313" key="2">
    <source>
        <dbReference type="EMBL" id="QBI54937.1"/>
    </source>
</evidence>
<keyword evidence="1" id="KW-0472">Membrane</keyword>
<organism evidence="2 3">
    <name type="scientific">Streptomonospora litoralis</name>
    <dbReference type="NCBI Taxonomy" id="2498135"/>
    <lineage>
        <taxon>Bacteria</taxon>
        <taxon>Bacillati</taxon>
        <taxon>Actinomycetota</taxon>
        <taxon>Actinomycetes</taxon>
        <taxon>Streptosporangiales</taxon>
        <taxon>Nocardiopsidaceae</taxon>
        <taxon>Streptomonospora</taxon>
    </lineage>
</organism>
<protein>
    <submittedName>
        <fullName evidence="2">Uncharacterized protein</fullName>
    </submittedName>
</protein>
<dbReference type="OrthoDB" id="3436724at2"/>
<feature type="transmembrane region" description="Helical" evidence="1">
    <location>
        <begin position="53"/>
        <end position="72"/>
    </location>
</feature>
<keyword evidence="1" id="KW-0812">Transmembrane</keyword>
<keyword evidence="3" id="KW-1185">Reference proteome</keyword>
<dbReference type="RefSeq" id="WP_131099030.1">
    <property type="nucleotide sequence ID" value="NZ_CP036455.1"/>
</dbReference>
<name>A0A4P6Q7V2_9ACTN</name>
<dbReference type="Proteomes" id="UP000292235">
    <property type="component" value="Chromosome"/>
</dbReference>
<proteinExistence type="predicted"/>
<feature type="transmembrane region" description="Helical" evidence="1">
    <location>
        <begin position="111"/>
        <end position="131"/>
    </location>
</feature>
<dbReference type="EMBL" id="CP036455">
    <property type="protein sequence ID" value="QBI54937.1"/>
    <property type="molecule type" value="Genomic_DNA"/>
</dbReference>
<dbReference type="KEGG" id="strr:EKD16_15825"/>